<sequence>MLDYSSSSQESSLLLVAAIVGAFCLGIIFSVGIACYAVRRNSNCCYAFGKKSQTQSTTTTRVQPPLKANIYTPPPIRNSYHPTNGHMPMHRMSTANSDLGIEGKTYAHYELADFDDSLWDRDSALTLTRTMRASLNNRDYL</sequence>
<dbReference type="Proteomes" id="UP000887566">
    <property type="component" value="Unplaced"/>
</dbReference>
<protein>
    <submittedName>
        <fullName evidence="3">Uncharacterized protein</fullName>
    </submittedName>
</protein>
<keyword evidence="1" id="KW-0812">Transmembrane</keyword>
<evidence type="ECO:0000313" key="2">
    <source>
        <dbReference type="Proteomes" id="UP000887566"/>
    </source>
</evidence>
<proteinExistence type="predicted"/>
<keyword evidence="1" id="KW-1133">Transmembrane helix</keyword>
<organism evidence="2 3">
    <name type="scientific">Plectus sambesii</name>
    <dbReference type="NCBI Taxonomy" id="2011161"/>
    <lineage>
        <taxon>Eukaryota</taxon>
        <taxon>Metazoa</taxon>
        <taxon>Ecdysozoa</taxon>
        <taxon>Nematoda</taxon>
        <taxon>Chromadorea</taxon>
        <taxon>Plectida</taxon>
        <taxon>Plectina</taxon>
        <taxon>Plectoidea</taxon>
        <taxon>Plectidae</taxon>
        <taxon>Plectus</taxon>
    </lineage>
</organism>
<reference evidence="3" key="1">
    <citation type="submission" date="2022-11" db="UniProtKB">
        <authorList>
            <consortium name="WormBaseParasite"/>
        </authorList>
    </citation>
    <scope>IDENTIFICATION</scope>
</reference>
<name>A0A914XKN6_9BILA</name>
<keyword evidence="1" id="KW-0472">Membrane</keyword>
<dbReference type="AlphaFoldDB" id="A0A914XKN6"/>
<feature type="transmembrane region" description="Helical" evidence="1">
    <location>
        <begin position="12"/>
        <end position="38"/>
    </location>
</feature>
<evidence type="ECO:0000256" key="1">
    <source>
        <dbReference type="SAM" id="Phobius"/>
    </source>
</evidence>
<dbReference type="WBParaSite" id="PSAMB.scaffold91size81377.g1605.t1">
    <property type="protein sequence ID" value="PSAMB.scaffold91size81377.g1605.t1"/>
    <property type="gene ID" value="PSAMB.scaffold91size81377.g1605"/>
</dbReference>
<keyword evidence="2" id="KW-1185">Reference proteome</keyword>
<evidence type="ECO:0000313" key="3">
    <source>
        <dbReference type="WBParaSite" id="PSAMB.scaffold91size81377.g1605.t1"/>
    </source>
</evidence>
<accession>A0A914XKN6</accession>